<feature type="domain" description="SURP motif" evidence="2">
    <location>
        <begin position="8"/>
        <end position="50"/>
    </location>
</feature>
<feature type="non-terminal residue" evidence="4">
    <location>
        <position position="1"/>
    </location>
</feature>
<gene>
    <name evidence="4" type="ORF">LOTGIDRAFT_95622</name>
</gene>
<dbReference type="SUPFAM" id="SSF109905">
    <property type="entry name" value="Surp module (SWAP domain)"/>
    <property type="match status" value="1"/>
</dbReference>
<protein>
    <recommendedName>
        <fullName evidence="6">CID domain-containing protein</fullName>
    </recommendedName>
</protein>
<dbReference type="PROSITE" id="PS50128">
    <property type="entry name" value="SURP"/>
    <property type="match status" value="1"/>
</dbReference>
<dbReference type="OrthoDB" id="21470at2759"/>
<keyword evidence="5" id="KW-1185">Reference proteome</keyword>
<dbReference type="OMA" id="XSTEAIS"/>
<evidence type="ECO:0000313" key="4">
    <source>
        <dbReference type="EMBL" id="ESP02448.1"/>
    </source>
</evidence>
<dbReference type="GeneID" id="20253061"/>
<dbReference type="CTD" id="20253061"/>
<dbReference type="Pfam" id="PF01805">
    <property type="entry name" value="Surp"/>
    <property type="match status" value="1"/>
</dbReference>
<dbReference type="InterPro" id="IPR035967">
    <property type="entry name" value="SWAP/Surp_sf"/>
</dbReference>
<dbReference type="EMBL" id="KB200236">
    <property type="protein sequence ID" value="ESP02448.1"/>
    <property type="molecule type" value="Genomic_DNA"/>
</dbReference>
<dbReference type="GO" id="GO:0003723">
    <property type="term" value="F:RNA binding"/>
    <property type="evidence" value="ECO:0007669"/>
    <property type="project" value="InterPro"/>
</dbReference>
<dbReference type="InterPro" id="IPR008942">
    <property type="entry name" value="ENTH_VHS"/>
</dbReference>
<name>V4AY07_LOTGI</name>
<sequence length="249" mass="29132">SDIEQRNIINKLANFVARNGPEFELMTKSKQKDNPRFQFLFGGEFFNYYQYKVTSEQAEQQITALQQNLSKLQKSKDEQIRQSESNLAAQYQNMIQQQGPQIDQCIKNAKESRLQQLAVDCELPVEELDRAVQPIIDSCTKDGILNCKNWIMQKSMSFQHCELITQYILKRIIGPDSQFSVRLHLIYLMNDLLHHCMRKGHNDLKVNIEKIVVPTFCTTIKDCDEKGKEKLLKLLNLWDRHNYFNADTI</sequence>
<dbReference type="InterPro" id="IPR000061">
    <property type="entry name" value="Surp"/>
</dbReference>
<dbReference type="PANTHER" id="PTHR12323:SF0">
    <property type="entry name" value="CALCIUM HOMEOSTASIS ENDOPLASMIC RETICULUM PROTEIN"/>
    <property type="match status" value="1"/>
</dbReference>
<dbReference type="HOGENOM" id="CLU_058164_0_0_1"/>
<dbReference type="PANTHER" id="PTHR12323">
    <property type="entry name" value="SR-RELATED CTD ASSOCIATED FACTOR 6"/>
    <property type="match status" value="1"/>
</dbReference>
<organism evidence="4 5">
    <name type="scientific">Lottia gigantea</name>
    <name type="common">Giant owl limpet</name>
    <dbReference type="NCBI Taxonomy" id="225164"/>
    <lineage>
        <taxon>Eukaryota</taxon>
        <taxon>Metazoa</taxon>
        <taxon>Spiralia</taxon>
        <taxon>Lophotrochozoa</taxon>
        <taxon>Mollusca</taxon>
        <taxon>Gastropoda</taxon>
        <taxon>Patellogastropoda</taxon>
        <taxon>Lottioidea</taxon>
        <taxon>Lottiidae</taxon>
        <taxon>Lottia</taxon>
    </lineage>
</organism>
<dbReference type="Pfam" id="PF04818">
    <property type="entry name" value="CID"/>
    <property type="match status" value="1"/>
</dbReference>
<accession>V4AY07</accession>
<dbReference type="SUPFAM" id="SSF48464">
    <property type="entry name" value="ENTH/VHS domain"/>
    <property type="match status" value="1"/>
</dbReference>
<dbReference type="SMART" id="SM00648">
    <property type="entry name" value="SWAP"/>
    <property type="match status" value="1"/>
</dbReference>
<dbReference type="GO" id="GO:0048471">
    <property type="term" value="C:perinuclear region of cytoplasm"/>
    <property type="evidence" value="ECO:0007669"/>
    <property type="project" value="TreeGrafter"/>
</dbReference>
<dbReference type="Gene3D" id="1.25.40.90">
    <property type="match status" value="1"/>
</dbReference>
<dbReference type="STRING" id="225164.V4AY07"/>
<evidence type="ECO:0000313" key="5">
    <source>
        <dbReference type="Proteomes" id="UP000030746"/>
    </source>
</evidence>
<evidence type="ECO:0008006" key="6">
    <source>
        <dbReference type="Google" id="ProtNLM"/>
    </source>
</evidence>
<reference evidence="4 5" key="1">
    <citation type="journal article" date="2013" name="Nature">
        <title>Insights into bilaterian evolution from three spiralian genomes.</title>
        <authorList>
            <person name="Simakov O."/>
            <person name="Marletaz F."/>
            <person name="Cho S.J."/>
            <person name="Edsinger-Gonzales E."/>
            <person name="Havlak P."/>
            <person name="Hellsten U."/>
            <person name="Kuo D.H."/>
            <person name="Larsson T."/>
            <person name="Lv J."/>
            <person name="Arendt D."/>
            <person name="Savage R."/>
            <person name="Osoegawa K."/>
            <person name="de Jong P."/>
            <person name="Grimwood J."/>
            <person name="Chapman J.A."/>
            <person name="Shapiro H."/>
            <person name="Aerts A."/>
            <person name="Otillar R.P."/>
            <person name="Terry A.Y."/>
            <person name="Boore J.L."/>
            <person name="Grigoriev I.V."/>
            <person name="Lindberg D.R."/>
            <person name="Seaver E.C."/>
            <person name="Weisblat D.A."/>
            <person name="Putnam N.H."/>
            <person name="Rokhsar D.S."/>
        </authorList>
    </citation>
    <scope>NUCLEOTIDE SEQUENCE [LARGE SCALE GENOMIC DNA]</scope>
</reference>
<dbReference type="GO" id="GO:0006874">
    <property type="term" value="P:intracellular calcium ion homeostasis"/>
    <property type="evidence" value="ECO:0007669"/>
    <property type="project" value="TreeGrafter"/>
</dbReference>
<dbReference type="InterPro" id="IPR006569">
    <property type="entry name" value="CID_dom"/>
</dbReference>
<evidence type="ECO:0000259" key="2">
    <source>
        <dbReference type="PROSITE" id="PS50128"/>
    </source>
</evidence>
<dbReference type="RefSeq" id="XP_009046834.1">
    <property type="nucleotide sequence ID" value="XM_009048586.1"/>
</dbReference>
<dbReference type="Gene3D" id="1.10.10.790">
    <property type="entry name" value="Surp module"/>
    <property type="match status" value="1"/>
</dbReference>
<feature type="non-terminal residue" evidence="4">
    <location>
        <position position="249"/>
    </location>
</feature>
<proteinExistence type="predicted"/>
<dbReference type="GO" id="GO:0006396">
    <property type="term" value="P:RNA processing"/>
    <property type="evidence" value="ECO:0007669"/>
    <property type="project" value="InterPro"/>
</dbReference>
<keyword evidence="1" id="KW-0175">Coiled coil</keyword>
<feature type="coiled-coil region" evidence="1">
    <location>
        <begin position="55"/>
        <end position="82"/>
    </location>
</feature>
<evidence type="ECO:0000259" key="3">
    <source>
        <dbReference type="PROSITE" id="PS51391"/>
    </source>
</evidence>
<evidence type="ECO:0000256" key="1">
    <source>
        <dbReference type="SAM" id="Coils"/>
    </source>
</evidence>
<dbReference type="Proteomes" id="UP000030746">
    <property type="component" value="Unassembled WGS sequence"/>
</dbReference>
<dbReference type="KEGG" id="lgi:LOTGIDRAFT_95622"/>
<feature type="domain" description="CID" evidence="3">
    <location>
        <begin position="120"/>
        <end position="249"/>
    </location>
</feature>
<dbReference type="PROSITE" id="PS51391">
    <property type="entry name" value="CID"/>
    <property type="match status" value="1"/>
</dbReference>
<dbReference type="AlphaFoldDB" id="V4AY07"/>